<organism evidence="2 3">
    <name type="scientific">Intoshia linei</name>
    <dbReference type="NCBI Taxonomy" id="1819745"/>
    <lineage>
        <taxon>Eukaryota</taxon>
        <taxon>Metazoa</taxon>
        <taxon>Spiralia</taxon>
        <taxon>Lophotrochozoa</taxon>
        <taxon>Mesozoa</taxon>
        <taxon>Orthonectida</taxon>
        <taxon>Rhopaluridae</taxon>
        <taxon>Intoshia</taxon>
    </lineage>
</organism>
<dbReference type="Proteomes" id="UP000078046">
    <property type="component" value="Unassembled WGS sequence"/>
</dbReference>
<keyword evidence="3" id="KW-1185">Reference proteome</keyword>
<evidence type="ECO:0000256" key="1">
    <source>
        <dbReference type="SAM" id="MobiDB-lite"/>
    </source>
</evidence>
<reference evidence="2 3" key="1">
    <citation type="submission" date="2016-04" db="EMBL/GenBank/DDBJ databases">
        <title>The genome of Intoshia linei affirms orthonectids as highly simplified spiralians.</title>
        <authorList>
            <person name="Mikhailov K.V."/>
            <person name="Slusarev G.S."/>
            <person name="Nikitin M.A."/>
            <person name="Logacheva M.D."/>
            <person name="Penin A."/>
            <person name="Aleoshin V."/>
            <person name="Panchin Y.V."/>
        </authorList>
    </citation>
    <scope>NUCLEOTIDE SEQUENCE [LARGE SCALE GENOMIC DNA]</scope>
    <source>
        <strain evidence="2">Intl2013</strain>
        <tissue evidence="2">Whole animal</tissue>
    </source>
</reference>
<dbReference type="EMBL" id="LWCA01000804">
    <property type="protein sequence ID" value="OAF66880.1"/>
    <property type="molecule type" value="Genomic_DNA"/>
</dbReference>
<feature type="region of interest" description="Disordered" evidence="1">
    <location>
        <begin position="39"/>
        <end position="60"/>
    </location>
</feature>
<evidence type="ECO:0000313" key="3">
    <source>
        <dbReference type="Proteomes" id="UP000078046"/>
    </source>
</evidence>
<comment type="caution">
    <text evidence="2">The sequence shown here is derived from an EMBL/GenBank/DDBJ whole genome shotgun (WGS) entry which is preliminary data.</text>
</comment>
<feature type="compositionally biased region" description="Basic and acidic residues" evidence="1">
    <location>
        <begin position="46"/>
        <end position="60"/>
    </location>
</feature>
<proteinExistence type="predicted"/>
<protein>
    <submittedName>
        <fullName evidence="2">Uncharacterized protein</fullName>
    </submittedName>
</protein>
<name>A0A177AYE9_9BILA</name>
<evidence type="ECO:0000313" key="2">
    <source>
        <dbReference type="EMBL" id="OAF66880.1"/>
    </source>
</evidence>
<sequence length="167" mass="19235">MPDCSIRDADDLSDDENEMLCNEFEEVNIYYRQSITDGTITPDVRSSTEDENRDEVNTNRNRRDGVVAFWNQLQNASLIDARNLHNSISESGNIFQNVLYRSIYRHITDLINSDSHHPIPIEIHYSDLSGVPRNTTRNRSGWNGRFRVNGAIIYDINEFTNLPPSTD</sequence>
<dbReference type="AlphaFoldDB" id="A0A177AYE9"/>
<gene>
    <name evidence="2" type="ORF">A3Q56_05400</name>
</gene>
<accession>A0A177AYE9</accession>